<dbReference type="InterPro" id="IPR000719">
    <property type="entry name" value="Prot_kinase_dom"/>
</dbReference>
<dbReference type="PANTHER" id="PTHR43289:SF6">
    <property type="entry name" value="SERINE_THREONINE-PROTEIN KINASE NEKL-3"/>
    <property type="match status" value="1"/>
</dbReference>
<keyword evidence="2" id="KW-0547">Nucleotide-binding</keyword>
<evidence type="ECO:0000259" key="6">
    <source>
        <dbReference type="PROSITE" id="PS50011"/>
    </source>
</evidence>
<dbReference type="SUPFAM" id="SSF56112">
    <property type="entry name" value="Protein kinase-like (PK-like)"/>
    <property type="match status" value="1"/>
</dbReference>
<feature type="domain" description="Protein kinase" evidence="6">
    <location>
        <begin position="61"/>
        <end position="303"/>
    </location>
</feature>
<keyword evidence="1" id="KW-0808">Transferase</keyword>
<dbReference type="CDD" id="cd14014">
    <property type="entry name" value="STKc_PknB_like"/>
    <property type="match status" value="1"/>
</dbReference>
<dbReference type="KEGG" id="schv:BRCON_2294"/>
<keyword evidence="3 7" id="KW-0418">Kinase</keyword>
<name>A0A2Z4Y792_SUMC1</name>
<evidence type="ECO:0000256" key="5">
    <source>
        <dbReference type="SAM" id="MobiDB-lite"/>
    </source>
</evidence>
<dbReference type="Gene3D" id="3.30.200.20">
    <property type="entry name" value="Phosphorylase Kinase, domain 1"/>
    <property type="match status" value="1"/>
</dbReference>
<feature type="region of interest" description="Disordered" evidence="5">
    <location>
        <begin position="1"/>
        <end position="40"/>
    </location>
</feature>
<proteinExistence type="predicted"/>
<evidence type="ECO:0000313" key="8">
    <source>
        <dbReference type="Proteomes" id="UP000262583"/>
    </source>
</evidence>
<reference evidence="7 8" key="1">
    <citation type="submission" date="2018-05" db="EMBL/GenBank/DDBJ databases">
        <title>A metagenomic window into the 2 km-deep terrestrial subsurface aquifer revealed taxonomically and functionally diverse microbial community comprising novel uncultured bacterial lineages.</title>
        <authorList>
            <person name="Kadnikov V.V."/>
            <person name="Mardanov A.V."/>
            <person name="Beletsky A.V."/>
            <person name="Banks D."/>
            <person name="Pimenov N.V."/>
            <person name="Frank Y.A."/>
            <person name="Karnachuk O.V."/>
            <person name="Ravin N.V."/>
        </authorList>
    </citation>
    <scope>NUCLEOTIDE SEQUENCE [LARGE SCALE GENOMIC DNA]</scope>
    <source>
        <strain evidence="7">BY</strain>
    </source>
</reference>
<dbReference type="Pfam" id="PF00069">
    <property type="entry name" value="Pkinase"/>
    <property type="match status" value="1"/>
</dbReference>
<dbReference type="Gene3D" id="1.10.510.10">
    <property type="entry name" value="Transferase(Phosphotransferase) domain 1"/>
    <property type="match status" value="1"/>
</dbReference>
<evidence type="ECO:0000313" key="7">
    <source>
        <dbReference type="EMBL" id="AXA37071.1"/>
    </source>
</evidence>
<evidence type="ECO:0000256" key="3">
    <source>
        <dbReference type="ARBA" id="ARBA00022777"/>
    </source>
</evidence>
<evidence type="ECO:0000256" key="4">
    <source>
        <dbReference type="ARBA" id="ARBA00022840"/>
    </source>
</evidence>
<dbReference type="Proteomes" id="UP000262583">
    <property type="component" value="Chromosome"/>
</dbReference>
<dbReference type="PROSITE" id="PS50011">
    <property type="entry name" value="PROTEIN_KINASE_DOM"/>
    <property type="match status" value="1"/>
</dbReference>
<protein>
    <submittedName>
        <fullName evidence="7">Serine/threonine protein kinase</fullName>
    </submittedName>
</protein>
<dbReference type="AlphaFoldDB" id="A0A2Z4Y792"/>
<sequence length="307" mass="33181">MTEETPFPFRVALGQDEKGGRLSGLPLKLEPSRDIPETPAQPLPAVGDEPLEAGHEEFGAFRIEGVLAAGGMSVVYRAAHQATGEVVALKLLRPSVASNQLLVDAMFREAQTLHRLSHPGIVNVLGYGVHAGKPFVVLELVDGVALSQLMRMLDLSREQLRHLVKHVCAAVAYLHKEGFLHCDLKPSHIYVSREGAVKLIDFGLVCDCNGATSEALRFGTGPYVAPELIAGTHYPTPASDIYALAVTFYRLFTTQLPDPTQLKKASELNPDLPAAVDAVFARALAVVPEERFSSVDEFAEELLKALG</sequence>
<dbReference type="GO" id="GO:0005524">
    <property type="term" value="F:ATP binding"/>
    <property type="evidence" value="ECO:0007669"/>
    <property type="project" value="UniProtKB-KW"/>
</dbReference>
<evidence type="ECO:0000256" key="2">
    <source>
        <dbReference type="ARBA" id="ARBA00022741"/>
    </source>
</evidence>
<evidence type="ECO:0000256" key="1">
    <source>
        <dbReference type="ARBA" id="ARBA00022679"/>
    </source>
</evidence>
<keyword evidence="7" id="KW-0723">Serine/threonine-protein kinase</keyword>
<dbReference type="InterPro" id="IPR011009">
    <property type="entry name" value="Kinase-like_dom_sf"/>
</dbReference>
<dbReference type="GO" id="GO:0004674">
    <property type="term" value="F:protein serine/threonine kinase activity"/>
    <property type="evidence" value="ECO:0007669"/>
    <property type="project" value="UniProtKB-KW"/>
</dbReference>
<organism evidence="7 8">
    <name type="scientific">Sumerlaea chitinivorans</name>
    <dbReference type="NCBI Taxonomy" id="2250252"/>
    <lineage>
        <taxon>Bacteria</taxon>
        <taxon>Candidatus Sumerlaeota</taxon>
        <taxon>Candidatus Sumerlaeia</taxon>
        <taxon>Candidatus Sumerlaeales</taxon>
        <taxon>Candidatus Sumerlaeaceae</taxon>
        <taxon>Candidatus Sumerlaea</taxon>
    </lineage>
</organism>
<keyword evidence="4" id="KW-0067">ATP-binding</keyword>
<dbReference type="PANTHER" id="PTHR43289">
    <property type="entry name" value="MITOGEN-ACTIVATED PROTEIN KINASE KINASE KINASE 20-RELATED"/>
    <property type="match status" value="1"/>
</dbReference>
<gene>
    <name evidence="7" type="ORF">BRCON_2294</name>
</gene>
<dbReference type="EMBL" id="CP030759">
    <property type="protein sequence ID" value="AXA37071.1"/>
    <property type="molecule type" value="Genomic_DNA"/>
</dbReference>
<accession>A0A2Z4Y792</accession>